<gene>
    <name evidence="1" type="ORF">METZ01_LOCUS462962</name>
</gene>
<evidence type="ECO:0000313" key="1">
    <source>
        <dbReference type="EMBL" id="SVE10108.1"/>
    </source>
</evidence>
<protein>
    <submittedName>
        <fullName evidence="1">Uncharacterized protein</fullName>
    </submittedName>
</protein>
<feature type="non-terminal residue" evidence="1">
    <location>
        <position position="250"/>
    </location>
</feature>
<accession>A0A383ASK4</accession>
<feature type="non-terminal residue" evidence="1">
    <location>
        <position position="1"/>
    </location>
</feature>
<proteinExistence type="predicted"/>
<reference evidence="1" key="1">
    <citation type="submission" date="2018-05" db="EMBL/GenBank/DDBJ databases">
        <authorList>
            <person name="Lanie J.A."/>
            <person name="Ng W.-L."/>
            <person name="Kazmierczak K.M."/>
            <person name="Andrzejewski T.M."/>
            <person name="Davidsen T.M."/>
            <person name="Wayne K.J."/>
            <person name="Tettelin H."/>
            <person name="Glass J.I."/>
            <person name="Rusch D."/>
            <person name="Podicherti R."/>
            <person name="Tsui H.-C.T."/>
            <person name="Winkler M.E."/>
        </authorList>
    </citation>
    <scope>NUCLEOTIDE SEQUENCE</scope>
</reference>
<sequence length="250" mass="28179">FSSTWLEGRGRASPRERAFACHPSASRSLIAALPVLVAQFVASRDRDRLLAYHAVDHLGIRHQAFCRGSARAFRVRHPDLSRVGMGFALSLSCELYPIFSRGDVVTQPWQPFRDTFATMGVGHGPRVHQYVAYAHRNRACSLARYTVLWRVRLRHGSAAFGLFHELGALRLVHFTGGHGHPHPLRSRRREPDVGAAIPHRPRLLHLLSHGNLAAMVANHCEWRIHLPCFRRYAGPVTGWNPAGRPTRQRV</sequence>
<name>A0A383ASK4_9ZZZZ</name>
<organism evidence="1">
    <name type="scientific">marine metagenome</name>
    <dbReference type="NCBI Taxonomy" id="408172"/>
    <lineage>
        <taxon>unclassified sequences</taxon>
        <taxon>metagenomes</taxon>
        <taxon>ecological metagenomes</taxon>
    </lineage>
</organism>
<dbReference type="AlphaFoldDB" id="A0A383ASK4"/>
<dbReference type="EMBL" id="UINC01194157">
    <property type="protein sequence ID" value="SVE10108.1"/>
    <property type="molecule type" value="Genomic_DNA"/>
</dbReference>